<comment type="caution">
    <text evidence="2">The sequence shown here is derived from an EMBL/GenBank/DDBJ whole genome shotgun (WGS) entry which is preliminary data.</text>
</comment>
<feature type="region of interest" description="Disordered" evidence="1">
    <location>
        <begin position="21"/>
        <end position="68"/>
    </location>
</feature>
<evidence type="ECO:0000313" key="3">
    <source>
        <dbReference type="Proteomes" id="UP001150879"/>
    </source>
</evidence>
<keyword evidence="3" id="KW-1185">Reference proteome</keyword>
<proteinExistence type="predicted"/>
<accession>A0A9W9JGX0</accession>
<evidence type="ECO:0000313" key="2">
    <source>
        <dbReference type="EMBL" id="KAJ5194131.1"/>
    </source>
</evidence>
<sequence length="79" mass="9023">MDCINFVDVCSIISYESERYTSEPGTECPPQLQWEARQPSNRSEENNSVWNSQHAARENGDFQTSARSNELPNLIPIAY</sequence>
<feature type="compositionally biased region" description="Polar residues" evidence="1">
    <location>
        <begin position="38"/>
        <end position="54"/>
    </location>
</feature>
<reference evidence="2" key="2">
    <citation type="journal article" date="2023" name="IMA Fungus">
        <title>Comparative genomic study of the Penicillium genus elucidates a diverse pangenome and 15 lateral gene transfer events.</title>
        <authorList>
            <person name="Petersen C."/>
            <person name="Sorensen T."/>
            <person name="Nielsen M.R."/>
            <person name="Sondergaard T.E."/>
            <person name="Sorensen J.L."/>
            <person name="Fitzpatrick D.A."/>
            <person name="Frisvad J.C."/>
            <person name="Nielsen K.L."/>
        </authorList>
    </citation>
    <scope>NUCLEOTIDE SEQUENCE</scope>
    <source>
        <strain evidence="2">IBT 16849</strain>
    </source>
</reference>
<reference evidence="2" key="1">
    <citation type="submission" date="2022-11" db="EMBL/GenBank/DDBJ databases">
        <authorList>
            <person name="Petersen C."/>
        </authorList>
    </citation>
    <scope>NUCLEOTIDE SEQUENCE</scope>
    <source>
        <strain evidence="2">IBT 16849</strain>
    </source>
</reference>
<dbReference type="EMBL" id="JAPQKP010000004">
    <property type="protein sequence ID" value="KAJ5194131.1"/>
    <property type="molecule type" value="Genomic_DNA"/>
</dbReference>
<gene>
    <name evidence="2" type="ORF">N7472_006597</name>
</gene>
<dbReference type="AlphaFoldDB" id="A0A9W9JGX0"/>
<evidence type="ECO:0000256" key="1">
    <source>
        <dbReference type="SAM" id="MobiDB-lite"/>
    </source>
</evidence>
<dbReference type="Proteomes" id="UP001150879">
    <property type="component" value="Unassembled WGS sequence"/>
</dbReference>
<protein>
    <submittedName>
        <fullName evidence="2">Uncharacterized protein</fullName>
    </submittedName>
</protein>
<name>A0A9W9JGX0_9EURO</name>
<organism evidence="2 3">
    <name type="scientific">Penicillium cf. griseofulvum</name>
    <dbReference type="NCBI Taxonomy" id="2972120"/>
    <lineage>
        <taxon>Eukaryota</taxon>
        <taxon>Fungi</taxon>
        <taxon>Dikarya</taxon>
        <taxon>Ascomycota</taxon>
        <taxon>Pezizomycotina</taxon>
        <taxon>Eurotiomycetes</taxon>
        <taxon>Eurotiomycetidae</taxon>
        <taxon>Eurotiales</taxon>
        <taxon>Aspergillaceae</taxon>
        <taxon>Penicillium</taxon>
    </lineage>
</organism>